<dbReference type="EMBL" id="CP046904">
    <property type="protein sequence ID" value="QGZ39195.1"/>
    <property type="molecule type" value="Genomic_DNA"/>
</dbReference>
<dbReference type="EMBL" id="VLKW01000004">
    <property type="protein sequence ID" value="TWI47510.1"/>
    <property type="molecule type" value="Genomic_DNA"/>
</dbReference>
<evidence type="ECO:0000313" key="3">
    <source>
        <dbReference type="EMBL" id="TWI47510.1"/>
    </source>
</evidence>
<organism evidence="3 4">
    <name type="scientific">Pseudoduganella flava</name>
    <dbReference type="NCBI Taxonomy" id="871742"/>
    <lineage>
        <taxon>Bacteria</taxon>
        <taxon>Pseudomonadati</taxon>
        <taxon>Pseudomonadota</taxon>
        <taxon>Betaproteobacteria</taxon>
        <taxon>Burkholderiales</taxon>
        <taxon>Oxalobacteraceae</taxon>
        <taxon>Telluria group</taxon>
        <taxon>Pseudoduganella</taxon>
    </lineage>
</organism>
<dbReference type="Proteomes" id="UP000315112">
    <property type="component" value="Unassembled WGS sequence"/>
</dbReference>
<keyword evidence="1" id="KW-1133">Transmembrane helix</keyword>
<keyword evidence="1" id="KW-0472">Membrane</keyword>
<keyword evidence="1" id="KW-0812">Transmembrane</keyword>
<dbReference type="OrthoDB" id="8759039at2"/>
<proteinExistence type="predicted"/>
<evidence type="ECO:0000313" key="2">
    <source>
        <dbReference type="EMBL" id="QGZ39195.1"/>
    </source>
</evidence>
<reference evidence="3 4" key="1">
    <citation type="journal article" date="2015" name="Stand. Genomic Sci.">
        <title>Genomic Encyclopedia of Bacterial and Archaeal Type Strains, Phase III: the genomes of soil and plant-associated and newly described type strains.</title>
        <authorList>
            <person name="Whitman W.B."/>
            <person name="Woyke T."/>
            <person name="Klenk H.P."/>
            <person name="Zhou Y."/>
            <person name="Lilburn T.G."/>
            <person name="Beck B.J."/>
            <person name="De Vos P."/>
            <person name="Vandamme P."/>
            <person name="Eisen J.A."/>
            <person name="Garrity G."/>
            <person name="Hugenholtz P."/>
            <person name="Kyrpides N.C."/>
        </authorList>
    </citation>
    <scope>NUCLEOTIDE SEQUENCE [LARGE SCALE GENOMIC DNA]</scope>
    <source>
        <strain evidence="3 4">CGMCC 1.10685</strain>
    </source>
</reference>
<dbReference type="AlphaFoldDB" id="A0A562PTL7"/>
<reference evidence="3" key="2">
    <citation type="submission" date="2019-07" db="EMBL/GenBank/DDBJ databases">
        <authorList>
            <person name="Whitman W."/>
            <person name="Huntemann M."/>
            <person name="Clum A."/>
            <person name="Pillay M."/>
            <person name="Palaniappan K."/>
            <person name="Varghese N."/>
            <person name="Mikhailova N."/>
            <person name="Stamatis D."/>
            <person name="Reddy T."/>
            <person name="Daum C."/>
            <person name="Shapiro N."/>
            <person name="Ivanova N."/>
            <person name="Kyrpides N."/>
            <person name="Woyke T."/>
        </authorList>
    </citation>
    <scope>NUCLEOTIDE SEQUENCE</scope>
    <source>
        <strain evidence="3">CGMCC 1.10685</strain>
    </source>
</reference>
<dbReference type="RefSeq" id="WP_145875367.1">
    <property type="nucleotide sequence ID" value="NZ_CP046904.1"/>
</dbReference>
<evidence type="ECO:0000313" key="5">
    <source>
        <dbReference type="Proteomes" id="UP000437862"/>
    </source>
</evidence>
<reference evidence="2 5" key="3">
    <citation type="submission" date="2019-12" db="EMBL/GenBank/DDBJ databases">
        <title>Draft Genome Sequences of Six Type Strains of the Genus Massilia.</title>
        <authorList>
            <person name="Miess H."/>
            <person name="Frediansyah A."/>
            <person name="Goeker M."/>
            <person name="Gross H."/>
        </authorList>
    </citation>
    <scope>NUCLEOTIDE SEQUENCE [LARGE SCALE GENOMIC DNA]</scope>
    <source>
        <strain evidence="2 5">DSM 26639</strain>
    </source>
</reference>
<gene>
    <name evidence="2" type="ORF">GO485_09165</name>
    <name evidence="3" type="ORF">IP92_02570</name>
</gene>
<sequence length="152" mass="16659">MSDPHDLPNPAFTPRGIPAPGWRASAALVLAAVAAAALVVLVLFLWRQQTNPGFSPGPLGVRYAVQLQNGQMFYGLLREMGPHHLQLEDVYYVQPFTTPDGRQGNRVVSRQKNDWHGPTTLTVPLDRVVTIEQVGGASQLAKLIEQDKQSPK</sequence>
<keyword evidence="5" id="KW-1185">Reference proteome</keyword>
<name>A0A562PTL7_9BURK</name>
<feature type="transmembrane region" description="Helical" evidence="1">
    <location>
        <begin position="24"/>
        <end position="46"/>
    </location>
</feature>
<evidence type="ECO:0000256" key="1">
    <source>
        <dbReference type="SAM" id="Phobius"/>
    </source>
</evidence>
<dbReference type="Proteomes" id="UP000437862">
    <property type="component" value="Chromosome"/>
</dbReference>
<accession>A0A562PTL7</accession>
<protein>
    <submittedName>
        <fullName evidence="3">Uncharacterized protein</fullName>
    </submittedName>
</protein>
<evidence type="ECO:0000313" key="4">
    <source>
        <dbReference type="Proteomes" id="UP000315112"/>
    </source>
</evidence>